<dbReference type="EMBL" id="CAEY01000920">
    <property type="status" value="NOT_ANNOTATED_CDS"/>
    <property type="molecule type" value="Genomic_DNA"/>
</dbReference>
<dbReference type="Proteomes" id="UP000015104">
    <property type="component" value="Unassembled WGS sequence"/>
</dbReference>
<evidence type="ECO:0000313" key="3">
    <source>
        <dbReference type="Proteomes" id="UP000015104"/>
    </source>
</evidence>
<dbReference type="EnsemblMetazoa" id="tetur32g00860.1">
    <property type="protein sequence ID" value="tetur32g00860.1"/>
    <property type="gene ID" value="tetur32g00860"/>
</dbReference>
<organism evidence="2 3">
    <name type="scientific">Tetranychus urticae</name>
    <name type="common">Two-spotted spider mite</name>
    <dbReference type="NCBI Taxonomy" id="32264"/>
    <lineage>
        <taxon>Eukaryota</taxon>
        <taxon>Metazoa</taxon>
        <taxon>Ecdysozoa</taxon>
        <taxon>Arthropoda</taxon>
        <taxon>Chelicerata</taxon>
        <taxon>Arachnida</taxon>
        <taxon>Acari</taxon>
        <taxon>Acariformes</taxon>
        <taxon>Trombidiformes</taxon>
        <taxon>Prostigmata</taxon>
        <taxon>Eleutherengona</taxon>
        <taxon>Raphignathae</taxon>
        <taxon>Tetranychoidea</taxon>
        <taxon>Tetranychidae</taxon>
        <taxon>Tetranychus</taxon>
    </lineage>
</organism>
<name>T1L1U3_TETUR</name>
<proteinExistence type="predicted"/>
<sequence length="162" mass="18145">MGRPVRSGRDRSRSVLSTRAEFNSEQCTERHECGCRPAGMTDKTRDDFCENRTATVIKVEPGNADNGNLPPMKNELVLSSDRDAKSEKDPNLYYCTYCGDPFRGQWRKKNCIRHQKNTCASPGAPNHNCIEGVCPKSCLGKGVFKPHPDLRAGRSMPSRKKK</sequence>
<accession>T1L1U3</accession>
<keyword evidence="3" id="KW-1185">Reference proteome</keyword>
<reference evidence="2" key="2">
    <citation type="submission" date="2015-06" db="UniProtKB">
        <authorList>
            <consortium name="EnsemblMetazoa"/>
        </authorList>
    </citation>
    <scope>IDENTIFICATION</scope>
</reference>
<evidence type="ECO:0000313" key="2">
    <source>
        <dbReference type="EnsemblMetazoa" id="tetur32g00860.1"/>
    </source>
</evidence>
<reference evidence="3" key="1">
    <citation type="submission" date="2011-08" db="EMBL/GenBank/DDBJ databases">
        <authorList>
            <person name="Rombauts S."/>
        </authorList>
    </citation>
    <scope>NUCLEOTIDE SEQUENCE</scope>
    <source>
        <strain evidence="3">London</strain>
    </source>
</reference>
<evidence type="ECO:0000256" key="1">
    <source>
        <dbReference type="SAM" id="MobiDB-lite"/>
    </source>
</evidence>
<dbReference type="HOGENOM" id="CLU_1637581_0_0_1"/>
<protein>
    <submittedName>
        <fullName evidence="2">Uncharacterized protein</fullName>
    </submittedName>
</protein>
<dbReference type="AlphaFoldDB" id="T1L1U3"/>
<feature type="region of interest" description="Disordered" evidence="1">
    <location>
        <begin position="1"/>
        <end position="21"/>
    </location>
</feature>